<proteinExistence type="inferred from homology"/>
<dbReference type="EMBL" id="CP047491">
    <property type="protein sequence ID" value="QHQ38139.1"/>
    <property type="molecule type" value="Genomic_DNA"/>
</dbReference>
<dbReference type="PANTHER" id="PTHR10907">
    <property type="entry name" value="REGUCALCIN"/>
    <property type="match status" value="1"/>
</dbReference>
<dbReference type="PANTHER" id="PTHR10907:SF47">
    <property type="entry name" value="REGUCALCIN"/>
    <property type="match status" value="1"/>
</dbReference>
<feature type="binding site" evidence="3">
    <location>
        <position position="151"/>
    </location>
    <ligand>
        <name>a divalent metal cation</name>
        <dbReference type="ChEBI" id="CHEBI:60240"/>
    </ligand>
</feature>
<reference evidence="6 7" key="1">
    <citation type="submission" date="2020-01" db="EMBL/GenBank/DDBJ databases">
        <title>The possibility of degradation of plastic by Microbulbifer hydrolyticus IRE-31.</title>
        <authorList>
            <person name="Liu L."/>
        </authorList>
    </citation>
    <scope>NUCLEOTIDE SEQUENCE [LARGE SCALE GENOMIC DNA]</scope>
    <source>
        <strain evidence="6 7">IRE-31</strain>
    </source>
</reference>
<dbReference type="RefSeq" id="WP_161857475.1">
    <property type="nucleotide sequence ID" value="NZ_CP047491.1"/>
</dbReference>
<dbReference type="InterPro" id="IPR011042">
    <property type="entry name" value="6-blade_b-propeller_TolB-like"/>
</dbReference>
<dbReference type="Gene3D" id="2.120.10.30">
    <property type="entry name" value="TolB, C-terminal domain"/>
    <property type="match status" value="1"/>
</dbReference>
<evidence type="ECO:0000313" key="7">
    <source>
        <dbReference type="Proteomes" id="UP000464675"/>
    </source>
</evidence>
<evidence type="ECO:0000256" key="3">
    <source>
        <dbReference type="PIRSR" id="PIRSR605511-2"/>
    </source>
</evidence>
<protein>
    <submittedName>
        <fullName evidence="6">SMP-30/gluconolactonase/LRE family protein</fullName>
    </submittedName>
    <submittedName>
        <fullName evidence="5">Sugar lactone lactonase YvrE</fullName>
    </submittedName>
</protein>
<dbReference type="Pfam" id="PF08450">
    <property type="entry name" value="SGL"/>
    <property type="match status" value="1"/>
</dbReference>
<gene>
    <name evidence="6" type="ORF">GTQ55_03425</name>
    <name evidence="5" type="ORF">HNQ53_001286</name>
</gene>
<sequence>MLEVQRIDAIQVGNTLGEGVLWNHKEQSVWWTDIHECKLYRLTWPGRALEVFDTPERLCAFGFTDRENCIVAAFETGFALFDYRRGKILWQKTLLEKGCGLRFNDGKIDREGRFWAGTMAEDGREEAAGVLYCLEPNGVVSEHEKDVFISNGCCWNVDSSHFYFADSPRRSIYRYKFDARRGDLGKRELFARTMFGIYPDGATVDADGYLWSAQWRGARIQRYSPDGKLDGAVPVPVSQPTCVTFGGPNMDMMFVTTAKESLNEWTLDREWQAGNLFVFQTPFKGVMGFRFTTTQILEQVEELKPA</sequence>
<dbReference type="OrthoDB" id="9775406at2"/>
<accession>A0A6P1TA51</accession>
<dbReference type="Proteomes" id="UP000464675">
    <property type="component" value="Chromosome"/>
</dbReference>
<feature type="binding site" evidence="3">
    <location>
        <position position="102"/>
    </location>
    <ligand>
        <name>substrate</name>
    </ligand>
</feature>
<organism evidence="5 8">
    <name type="scientific">Microbulbifer hydrolyticus</name>
    <dbReference type="NCBI Taxonomy" id="48074"/>
    <lineage>
        <taxon>Bacteria</taxon>
        <taxon>Pseudomonadati</taxon>
        <taxon>Pseudomonadota</taxon>
        <taxon>Gammaproteobacteria</taxon>
        <taxon>Cellvibrionales</taxon>
        <taxon>Microbulbiferaceae</taxon>
        <taxon>Microbulbifer</taxon>
    </lineage>
</organism>
<feature type="binding site" evidence="3">
    <location>
        <position position="18"/>
    </location>
    <ligand>
        <name>a divalent metal cation</name>
        <dbReference type="ChEBI" id="CHEBI:60240"/>
    </ligand>
</feature>
<evidence type="ECO:0000313" key="8">
    <source>
        <dbReference type="Proteomes" id="UP000563601"/>
    </source>
</evidence>
<comment type="similarity">
    <text evidence="1">Belongs to the SMP-30/CGR1 family.</text>
</comment>
<dbReference type="GO" id="GO:0005509">
    <property type="term" value="F:calcium ion binding"/>
    <property type="evidence" value="ECO:0007669"/>
    <property type="project" value="TreeGrafter"/>
</dbReference>
<dbReference type="EMBL" id="JACHHR010000002">
    <property type="protein sequence ID" value="MBB5211068.1"/>
    <property type="molecule type" value="Genomic_DNA"/>
</dbReference>
<keyword evidence="7" id="KW-1185">Reference proteome</keyword>
<dbReference type="GO" id="GO:0004341">
    <property type="term" value="F:gluconolactonase activity"/>
    <property type="evidence" value="ECO:0007669"/>
    <property type="project" value="TreeGrafter"/>
</dbReference>
<feature type="binding site" evidence="3">
    <location>
        <position position="104"/>
    </location>
    <ligand>
        <name>substrate</name>
    </ligand>
</feature>
<keyword evidence="3" id="KW-0479">Metal-binding</keyword>
<feature type="domain" description="SMP-30/Gluconolactonase/LRE-like region" evidence="4">
    <location>
        <begin position="16"/>
        <end position="258"/>
    </location>
</feature>
<evidence type="ECO:0000256" key="1">
    <source>
        <dbReference type="ARBA" id="ARBA00008853"/>
    </source>
</evidence>
<evidence type="ECO:0000259" key="4">
    <source>
        <dbReference type="Pfam" id="PF08450"/>
    </source>
</evidence>
<dbReference type="PRINTS" id="PR01790">
    <property type="entry name" value="SMP30FAMILY"/>
</dbReference>
<dbReference type="InterPro" id="IPR013658">
    <property type="entry name" value="SGL"/>
</dbReference>
<name>A0A6P1TA51_9GAMM</name>
<keyword evidence="3" id="KW-0862">Zinc</keyword>
<evidence type="ECO:0000256" key="2">
    <source>
        <dbReference type="PIRSR" id="PIRSR605511-1"/>
    </source>
</evidence>
<dbReference type="InterPro" id="IPR005511">
    <property type="entry name" value="SMP-30"/>
</dbReference>
<dbReference type="GO" id="GO:0019853">
    <property type="term" value="P:L-ascorbic acid biosynthetic process"/>
    <property type="evidence" value="ECO:0007669"/>
    <property type="project" value="TreeGrafter"/>
</dbReference>
<dbReference type="AlphaFoldDB" id="A0A6P1TA51"/>
<feature type="active site" description="Proton donor/acceptor" evidence="2">
    <location>
        <position position="200"/>
    </location>
</feature>
<evidence type="ECO:0000313" key="6">
    <source>
        <dbReference type="EMBL" id="QHQ38139.1"/>
    </source>
</evidence>
<feature type="binding site" evidence="3">
    <location>
        <position position="122"/>
    </location>
    <ligand>
        <name>substrate</name>
    </ligand>
</feature>
<feature type="binding site" evidence="3">
    <location>
        <position position="200"/>
    </location>
    <ligand>
        <name>a divalent metal cation</name>
        <dbReference type="ChEBI" id="CHEBI:60240"/>
    </ligand>
</feature>
<dbReference type="SUPFAM" id="SSF63829">
    <property type="entry name" value="Calcium-dependent phosphotriesterase"/>
    <property type="match status" value="1"/>
</dbReference>
<dbReference type="Proteomes" id="UP000563601">
    <property type="component" value="Unassembled WGS sequence"/>
</dbReference>
<evidence type="ECO:0000313" key="5">
    <source>
        <dbReference type="EMBL" id="MBB5211068.1"/>
    </source>
</evidence>
<reference evidence="5 8" key="2">
    <citation type="submission" date="2020-08" db="EMBL/GenBank/DDBJ databases">
        <title>Genomic Encyclopedia of Type Strains, Phase IV (KMG-IV): sequencing the most valuable type-strain genomes for metagenomic binning, comparative biology and taxonomic classification.</title>
        <authorList>
            <person name="Goeker M."/>
        </authorList>
    </citation>
    <scope>NUCLEOTIDE SEQUENCE [LARGE SCALE GENOMIC DNA]</scope>
    <source>
        <strain evidence="5 8">DSM 11525</strain>
    </source>
</reference>
<comment type="cofactor">
    <cofactor evidence="3">
        <name>Zn(2+)</name>
        <dbReference type="ChEBI" id="CHEBI:29105"/>
    </cofactor>
    <text evidence="3">Binds 1 divalent metal cation per subunit.</text>
</comment>